<name>A0ABW6WUY0_9ACTN</name>
<keyword evidence="4 8" id="KW-0812">Transmembrane</keyword>
<feature type="transmembrane region" description="Helical" evidence="8">
    <location>
        <begin position="625"/>
        <end position="644"/>
    </location>
</feature>
<feature type="compositionally biased region" description="Low complexity" evidence="7">
    <location>
        <begin position="1346"/>
        <end position="1362"/>
    </location>
</feature>
<evidence type="ECO:0000256" key="3">
    <source>
        <dbReference type="ARBA" id="ARBA00022475"/>
    </source>
</evidence>
<evidence type="ECO:0000256" key="5">
    <source>
        <dbReference type="ARBA" id="ARBA00022989"/>
    </source>
</evidence>
<dbReference type="Pfam" id="PF03176">
    <property type="entry name" value="MMPL"/>
    <property type="match status" value="2"/>
</dbReference>
<feature type="transmembrane region" description="Helical" evidence="8">
    <location>
        <begin position="15"/>
        <end position="36"/>
    </location>
</feature>
<reference evidence="10 11" key="1">
    <citation type="submission" date="2024-10" db="EMBL/GenBank/DDBJ databases">
        <title>The Natural Products Discovery Center: Release of the First 8490 Sequenced Strains for Exploring Actinobacteria Biosynthetic Diversity.</title>
        <authorList>
            <person name="Kalkreuter E."/>
            <person name="Kautsar S.A."/>
            <person name="Yang D."/>
            <person name="Bader C.D."/>
            <person name="Teijaro C.N."/>
            <person name="Fluegel L."/>
            <person name="Davis C.M."/>
            <person name="Simpson J.R."/>
            <person name="Lauterbach L."/>
            <person name="Steele A.D."/>
            <person name="Gui C."/>
            <person name="Meng S."/>
            <person name="Li G."/>
            <person name="Viehrig K."/>
            <person name="Ye F."/>
            <person name="Su P."/>
            <person name="Kiefer A.F."/>
            <person name="Nichols A."/>
            <person name="Cepeda A.J."/>
            <person name="Yan W."/>
            <person name="Fan B."/>
            <person name="Jiang Y."/>
            <person name="Adhikari A."/>
            <person name="Zheng C.-J."/>
            <person name="Schuster L."/>
            <person name="Cowan T.M."/>
            <person name="Smanski M.J."/>
            <person name="Chevrette M.G."/>
            <person name="De Carvalho L.P.S."/>
            <person name="Shen B."/>
        </authorList>
    </citation>
    <scope>NUCLEOTIDE SEQUENCE [LARGE SCALE GENOMIC DNA]</scope>
    <source>
        <strain evidence="10 11">NPDC000087</strain>
    </source>
</reference>
<feature type="domain" description="Membrane transport protein MMPL" evidence="9">
    <location>
        <begin position="450"/>
        <end position="688"/>
    </location>
</feature>
<evidence type="ECO:0000259" key="9">
    <source>
        <dbReference type="Pfam" id="PF03176"/>
    </source>
</evidence>
<feature type="compositionally biased region" description="Low complexity" evidence="7">
    <location>
        <begin position="946"/>
        <end position="986"/>
    </location>
</feature>
<evidence type="ECO:0000256" key="7">
    <source>
        <dbReference type="SAM" id="MobiDB-lite"/>
    </source>
</evidence>
<evidence type="ECO:0000313" key="10">
    <source>
        <dbReference type="EMBL" id="MFF5296380.1"/>
    </source>
</evidence>
<feature type="domain" description="Membrane transport protein MMPL" evidence="9">
    <location>
        <begin position="47"/>
        <end position="367"/>
    </location>
</feature>
<dbReference type="RefSeq" id="WP_020517149.1">
    <property type="nucleotide sequence ID" value="NZ_JBIAZU010000008.1"/>
</dbReference>
<evidence type="ECO:0000256" key="6">
    <source>
        <dbReference type="ARBA" id="ARBA00023136"/>
    </source>
</evidence>
<keyword evidence="5 8" id="KW-1133">Transmembrane helix</keyword>
<feature type="transmembrane region" description="Helical" evidence="8">
    <location>
        <begin position="230"/>
        <end position="254"/>
    </location>
</feature>
<gene>
    <name evidence="10" type="ORF">ACFY35_43670</name>
</gene>
<feature type="compositionally biased region" description="Pro residues" evidence="7">
    <location>
        <begin position="1243"/>
        <end position="1258"/>
    </location>
</feature>
<accession>A0ABW6WUY0</accession>
<feature type="compositionally biased region" description="Acidic residues" evidence="7">
    <location>
        <begin position="810"/>
        <end position="833"/>
    </location>
</feature>
<dbReference type="SUPFAM" id="SSF82866">
    <property type="entry name" value="Multidrug efflux transporter AcrB transmembrane domain"/>
    <property type="match status" value="2"/>
</dbReference>
<feature type="region of interest" description="Disordered" evidence="7">
    <location>
        <begin position="1041"/>
        <end position="1062"/>
    </location>
</feature>
<feature type="compositionally biased region" description="Pro residues" evidence="7">
    <location>
        <begin position="1375"/>
        <end position="1394"/>
    </location>
</feature>
<keyword evidence="3" id="KW-1003">Cell membrane</keyword>
<feature type="compositionally biased region" description="Pro residues" evidence="7">
    <location>
        <begin position="1209"/>
        <end position="1219"/>
    </location>
</feature>
<evidence type="ECO:0000256" key="2">
    <source>
        <dbReference type="ARBA" id="ARBA00010157"/>
    </source>
</evidence>
<dbReference type="Gene3D" id="1.20.1640.10">
    <property type="entry name" value="Multidrug efflux transporter AcrB transmembrane domain"/>
    <property type="match status" value="2"/>
</dbReference>
<feature type="compositionally biased region" description="Basic and acidic residues" evidence="7">
    <location>
        <begin position="1431"/>
        <end position="1446"/>
    </location>
</feature>
<feature type="compositionally biased region" description="Low complexity" evidence="7">
    <location>
        <begin position="995"/>
        <end position="1022"/>
    </location>
</feature>
<feature type="transmembrane region" description="Helical" evidence="8">
    <location>
        <begin position="308"/>
        <end position="330"/>
    </location>
</feature>
<dbReference type="InterPro" id="IPR004869">
    <property type="entry name" value="MMPL_dom"/>
</dbReference>
<dbReference type="PANTHER" id="PTHR33406:SF11">
    <property type="entry name" value="MEMBRANE PROTEIN SCO6666-RELATED"/>
    <property type="match status" value="1"/>
</dbReference>
<feature type="transmembrane region" description="Helical" evidence="8">
    <location>
        <begin position="366"/>
        <end position="383"/>
    </location>
</feature>
<dbReference type="Proteomes" id="UP001602245">
    <property type="component" value="Unassembled WGS sequence"/>
</dbReference>
<feature type="compositionally biased region" description="Pro residues" evidence="7">
    <location>
        <begin position="1402"/>
        <end position="1412"/>
    </location>
</feature>
<evidence type="ECO:0000256" key="4">
    <source>
        <dbReference type="ARBA" id="ARBA00022692"/>
    </source>
</evidence>
<feature type="compositionally biased region" description="Basic and acidic residues" evidence="7">
    <location>
        <begin position="1478"/>
        <end position="1498"/>
    </location>
</feature>
<comment type="subcellular location">
    <subcellularLocation>
        <location evidence="1">Cell membrane</location>
        <topology evidence="1">Multi-pass membrane protein</topology>
    </subcellularLocation>
</comment>
<proteinExistence type="inferred from homology"/>
<feature type="transmembrane region" description="Helical" evidence="8">
    <location>
        <begin position="187"/>
        <end position="218"/>
    </location>
</feature>
<comment type="similarity">
    <text evidence="2">Belongs to the resistance-nodulation-cell division (RND) (TC 2.A.6) family. MmpL subfamily.</text>
</comment>
<feature type="compositionally biased region" description="Low complexity" evidence="7">
    <location>
        <begin position="1229"/>
        <end position="1242"/>
    </location>
</feature>
<feature type="transmembrane region" description="Helical" evidence="8">
    <location>
        <begin position="511"/>
        <end position="533"/>
    </location>
</feature>
<evidence type="ECO:0000256" key="8">
    <source>
        <dbReference type="SAM" id="Phobius"/>
    </source>
</evidence>
<dbReference type="InterPro" id="IPR050545">
    <property type="entry name" value="Mycobact_MmpL"/>
</dbReference>
<dbReference type="EMBL" id="JBIAZU010000008">
    <property type="protein sequence ID" value="MFF5296380.1"/>
    <property type="molecule type" value="Genomic_DNA"/>
</dbReference>
<keyword evidence="6 8" id="KW-0472">Membrane</keyword>
<evidence type="ECO:0000256" key="1">
    <source>
        <dbReference type="ARBA" id="ARBA00004651"/>
    </source>
</evidence>
<feature type="compositionally biased region" description="Pro residues" evidence="7">
    <location>
        <begin position="917"/>
        <end position="930"/>
    </location>
</feature>
<evidence type="ECO:0000313" key="11">
    <source>
        <dbReference type="Proteomes" id="UP001602245"/>
    </source>
</evidence>
<comment type="caution">
    <text evidence="10">The sequence shown here is derived from an EMBL/GenBank/DDBJ whole genome shotgun (WGS) entry which is preliminary data.</text>
</comment>
<dbReference type="PANTHER" id="PTHR33406">
    <property type="entry name" value="MEMBRANE PROTEIN MJ1562-RELATED"/>
    <property type="match status" value="1"/>
</dbReference>
<protein>
    <submittedName>
        <fullName evidence="10">MMPL family transporter</fullName>
    </submittedName>
</protein>
<feature type="compositionally biased region" description="Low complexity" evidence="7">
    <location>
        <begin position="1259"/>
        <end position="1271"/>
    </location>
</feature>
<sequence>MVFAGWGSWVARFRWPVLMVALVAVIGAGLWGLGVFGELTEGGYNDPNSESTHAGQVVQDTFGVQGGDLVVIYTPTKGKIDDAALGKRVKDSLAKLPKSAATASTSYWSSRSAQYAAKNKSSAVAVITLAGDDDAAKLDSYRAIAGKFAVDGAKVQLSGAVALADASSTRSTDDLGTAELISLPITLILLVLIFGSLVAASLPVLVGGAAVLGSLGILHAIAAGTDVNSFAVNVASLLGLGMAIDYGLFMVGRFREELAGGRTPSEAVSRTVGTAGRTVVFSATLLMIALAGLLLFPQGFLNSLAYGGLAAVFLAAVLSLTLLPAMLAVLGPRVDKIPVHLPRRAGAAPSGSSWTKLAGVVLRNPLVVALPILAFLLLLASPIRGVHFGENDERILPANDPSRQAIETLKADYPQFAGDNVQIVLRHAASSADFAVQLRQIPGIAQIGAARKDKDVTLFTATLKSKDAYSGEARDVVDAIRALPVPPGAQLLVGGTTARNNDSLEATADKLPWMVLMLVGATLLLMFLAFGSVVLPIKAVLMSALSLCATFGVLVWIFQDGHFSSLLDVTPAPLEVGIVVLMAAVVFGLSTDYEVFLLSRMVEARTRGASTDEAVTTGLARTGRVISAAALLLIVVTGAFALSAVTTMRFVGVGMIIALLLDATIVRMLLVPAVLKLLGDAAWWAPGPLRRLQRRAGLSEYAGEQPDSPAGRHAALDETQVIRYAPYGAHGQALPALPAGAAGVEPTRHALPSASPAFALPTGSLSADDATQVFARFEETAVINLPAGSPPLEEVEAETVDESPVRSSSADDDSIVDAEILDDQPDYDAPYEDEPGRYATPAASAESWELPAGAGESESESDTPAFVEAASTPVWDLPATNPALVEATEWLPAGSSFESNAPRADWTVADDDGFFFSPPPATPDLPPTPLRPAEASSSSGEEEVVFAEPEAAVAEAAPADEPAPAFTEPEPSFAEPEPSFAEPTFAKAALPEPEPSFAEPEPSFAEPEPTFAEPMPTFAEPTPTFAEAAPVAEPVLAEPEPAFADPEPAFADPEPAFADPEPAGAELEPVVDEPADEPFADVEADVVEPVRAEFAAEPVPVEAVEEQFSAGRARAIYRPFVPEPAEYVADTYVPAPAEAAERTGRRPSSLADNFPVRGASNTVSRPADLGAYNHERAPGQVGDVSRQPIGLDGQTSTQRPATLGDQPLRPRPVPLPPEPQSMTEPEPQPQAAAGPATTAPADIPAPPPAPAPQAPAVPPFASAPTASAAPFTPMPRRPDAHPVQSAPADIPAPPPAPTPQAPAVPPFAPERAASPTPFTPMPRRPDAHPVQPAPGPATPDALPVRPAAAAAPAPHAPATAPHTPTPHAPATAPHTPTPHTPTPHTPTPHAPAPHAPATAPHAPAPNSSPVPSPAAAGAVPGFNAQPGAGRRPADLADHLRESRPADLNDYTTGRIPRMRRALEEKPKSRRPATLADHLSARKSGEEVTRDLRDHAAQE</sequence>
<feature type="compositionally biased region" description="Pro residues" evidence="7">
    <location>
        <begin position="1290"/>
        <end position="1308"/>
    </location>
</feature>
<organism evidence="10 11">
    <name type="scientific">Paractinoplanes globisporus</name>
    <dbReference type="NCBI Taxonomy" id="113565"/>
    <lineage>
        <taxon>Bacteria</taxon>
        <taxon>Bacillati</taxon>
        <taxon>Actinomycetota</taxon>
        <taxon>Actinomycetes</taxon>
        <taxon>Micromonosporales</taxon>
        <taxon>Micromonosporaceae</taxon>
        <taxon>Paractinoplanes</taxon>
    </lineage>
</organism>
<keyword evidence="11" id="KW-1185">Reference proteome</keyword>
<feature type="region of interest" description="Disordered" evidence="7">
    <location>
        <begin position="785"/>
        <end position="846"/>
    </location>
</feature>
<feature type="transmembrane region" description="Helical" evidence="8">
    <location>
        <begin position="540"/>
        <end position="558"/>
    </location>
</feature>
<feature type="region of interest" description="Disordered" evidence="7">
    <location>
        <begin position="1138"/>
        <end position="1498"/>
    </location>
</feature>
<feature type="region of interest" description="Disordered" evidence="7">
    <location>
        <begin position="908"/>
        <end position="1022"/>
    </location>
</feature>
<feature type="transmembrane region" description="Helical" evidence="8">
    <location>
        <begin position="275"/>
        <end position="296"/>
    </location>
</feature>
<feature type="transmembrane region" description="Helical" evidence="8">
    <location>
        <begin position="578"/>
        <end position="598"/>
    </location>
</feature>